<protein>
    <submittedName>
        <fullName evidence="2">Glycosyltransferase family 1 protein</fullName>
    </submittedName>
</protein>
<feature type="domain" description="Glycosyltransferase subfamily 4-like N-terminal" evidence="1">
    <location>
        <begin position="30"/>
        <end position="179"/>
    </location>
</feature>
<comment type="caution">
    <text evidence="2">The sequence shown here is derived from an EMBL/GenBank/DDBJ whole genome shotgun (WGS) entry which is preliminary data.</text>
</comment>
<sequence>MSVHRAGPAPSRSDDGPSVLLFAGRFFLRGSSAYTLRLAEHLPEEDFHVLVTCPNAGMVEPAIRKQLGIREFAYMQSPVWGRVVREMMYRELKADPPDLIHIQSRNAIPQGQWLARRLGRPVILTVHDYLQPRERLRIDRTLVKRIIAVSESVKSDLIGRSRLPESQVTVIHSGVGCERSGDELQVLAEGRVPVIGTAGPLEAVKGFPFFLGAAARVLATGRDVEFVIAGAGPEEDNLRRLSRKLGITQHMTFVPNLLDFSDALQAMDIFCLPSLQQGIGTIMLEAMALGRPVIATRVGGVYRVVRDNETGLLVPPSDSARLADRILELLDHPARARQIGDAAREEVQREFSVERMVQQTAAVYRDVLQSAGRTDRLAALTATTNGAP</sequence>
<dbReference type="Pfam" id="PF13439">
    <property type="entry name" value="Glyco_transf_4"/>
    <property type="match status" value="1"/>
</dbReference>
<dbReference type="AlphaFoldDB" id="A0A7C2JZF4"/>
<proteinExistence type="predicted"/>
<dbReference type="SUPFAM" id="SSF53756">
    <property type="entry name" value="UDP-Glycosyltransferase/glycogen phosphorylase"/>
    <property type="match status" value="1"/>
</dbReference>
<dbReference type="CDD" id="cd03801">
    <property type="entry name" value="GT4_PimA-like"/>
    <property type="match status" value="1"/>
</dbReference>
<dbReference type="Pfam" id="PF13692">
    <property type="entry name" value="Glyco_trans_1_4"/>
    <property type="match status" value="1"/>
</dbReference>
<dbReference type="Gene3D" id="3.40.50.2000">
    <property type="entry name" value="Glycogen Phosphorylase B"/>
    <property type="match status" value="2"/>
</dbReference>
<evidence type="ECO:0000259" key="1">
    <source>
        <dbReference type="Pfam" id="PF13439"/>
    </source>
</evidence>
<name>A0A7C2JZF4_9PLAN</name>
<dbReference type="GO" id="GO:0016757">
    <property type="term" value="F:glycosyltransferase activity"/>
    <property type="evidence" value="ECO:0007669"/>
    <property type="project" value="UniProtKB-ARBA"/>
</dbReference>
<organism evidence="2">
    <name type="scientific">Schlesneria paludicola</name>
    <dbReference type="NCBI Taxonomy" id="360056"/>
    <lineage>
        <taxon>Bacteria</taxon>
        <taxon>Pseudomonadati</taxon>
        <taxon>Planctomycetota</taxon>
        <taxon>Planctomycetia</taxon>
        <taxon>Planctomycetales</taxon>
        <taxon>Planctomycetaceae</taxon>
        <taxon>Schlesneria</taxon>
    </lineage>
</organism>
<reference evidence="2" key="1">
    <citation type="journal article" date="2020" name="mSystems">
        <title>Genome- and Community-Level Interaction Insights into Carbon Utilization and Element Cycling Functions of Hydrothermarchaeota in Hydrothermal Sediment.</title>
        <authorList>
            <person name="Zhou Z."/>
            <person name="Liu Y."/>
            <person name="Xu W."/>
            <person name="Pan J."/>
            <person name="Luo Z.H."/>
            <person name="Li M."/>
        </authorList>
    </citation>
    <scope>NUCLEOTIDE SEQUENCE [LARGE SCALE GENOMIC DNA]</scope>
    <source>
        <strain evidence="2">SpSt-339</strain>
    </source>
</reference>
<gene>
    <name evidence="2" type="ORF">ENQ76_03710</name>
</gene>
<keyword evidence="2" id="KW-0808">Transferase</keyword>
<dbReference type="InterPro" id="IPR028098">
    <property type="entry name" value="Glyco_trans_4-like_N"/>
</dbReference>
<evidence type="ECO:0000313" key="2">
    <source>
        <dbReference type="EMBL" id="HEN14558.1"/>
    </source>
</evidence>
<dbReference type="EMBL" id="DSOK01000117">
    <property type="protein sequence ID" value="HEN14558.1"/>
    <property type="molecule type" value="Genomic_DNA"/>
</dbReference>
<accession>A0A7C2JZF4</accession>
<dbReference type="PANTHER" id="PTHR12526">
    <property type="entry name" value="GLYCOSYLTRANSFERASE"/>
    <property type="match status" value="1"/>
</dbReference>